<evidence type="ECO:0000313" key="6">
    <source>
        <dbReference type="Proteomes" id="UP001197492"/>
    </source>
</evidence>
<keyword evidence="1" id="KW-0131">Cell cycle</keyword>
<dbReference type="Pfam" id="PF14450">
    <property type="entry name" value="FtsA"/>
    <property type="match status" value="1"/>
</dbReference>
<dbReference type="PIRSF" id="PIRSF003101">
    <property type="entry name" value="FtsA"/>
    <property type="match status" value="1"/>
</dbReference>
<protein>
    <recommendedName>
        <fullName evidence="1">Cell division protein FtsA</fullName>
    </recommendedName>
</protein>
<dbReference type="PANTHER" id="PTHR32432">
    <property type="entry name" value="CELL DIVISION PROTEIN FTSA-RELATED"/>
    <property type="match status" value="1"/>
</dbReference>
<gene>
    <name evidence="3" type="primary">ftsA</name>
    <name evidence="3" type="ORF">KSV97_08650</name>
    <name evidence="4" type="ORF">KSW06_08360</name>
</gene>
<name>A0AAW4MSM9_9FIRM</name>
<dbReference type="InterPro" id="IPR020823">
    <property type="entry name" value="Cell_div_FtsA"/>
</dbReference>
<dbReference type="GO" id="GO:0032153">
    <property type="term" value="C:cell division site"/>
    <property type="evidence" value="ECO:0007669"/>
    <property type="project" value="TreeGrafter"/>
</dbReference>
<dbReference type="InterPro" id="IPR003494">
    <property type="entry name" value="SHS2_FtsA"/>
</dbReference>
<evidence type="ECO:0000256" key="1">
    <source>
        <dbReference type="PIRNR" id="PIRNR003101"/>
    </source>
</evidence>
<sequence>MKRIYAVLDIGSTTLKLLVAELMSTNINILFTKKLASHAIEGGLIKNEEVLVDEIRSIIKEADAELNTTITSVALVLPSNYARTYQTKGITKVNSPQDKIEVSDIVRVLKIAQRFEKSKKEEIVSTIPVKYLLDTKEVDHMPLGMRSASLKVEALVITTNKKVLYSYLTAVEKAGLDVIDITIDAYASAKEAFDAVYLQEGAVMINIGHDHSTISFFEEGYLKYLKTVPIGGYTLTCAIADAWQISMEQAEIYKVKYGTCENGLGEEDIIHTTIVDGVEKNYTQRDLSEVLQTAVWEMMAQIKHCLDAINDGRTYETVVVGGGGELPCLNLIATDVLGTPVRCYRPETVGARDMSLVPCLGMLYCLDDRKELIGEDVVSLVLPDLSSTMSLKVRGLTMAKTETTHHKGKFRKFFDSILSDD</sequence>
<dbReference type="Proteomes" id="UP001197492">
    <property type="component" value="Unassembled WGS sequence"/>
</dbReference>
<comment type="caution">
    <text evidence="3">The sequence shown here is derived from an EMBL/GenBank/DDBJ whole genome shotgun (WGS) entry which is preliminary data.</text>
</comment>
<dbReference type="Proteomes" id="UP001196408">
    <property type="component" value="Unassembled WGS sequence"/>
</dbReference>
<evidence type="ECO:0000313" key="5">
    <source>
        <dbReference type="Proteomes" id="UP001196408"/>
    </source>
</evidence>
<dbReference type="GO" id="GO:0051301">
    <property type="term" value="P:cell division"/>
    <property type="evidence" value="ECO:0007669"/>
    <property type="project" value="UniProtKB-KW"/>
</dbReference>
<dbReference type="GO" id="GO:0009898">
    <property type="term" value="C:cytoplasmic side of plasma membrane"/>
    <property type="evidence" value="ECO:0007669"/>
    <property type="project" value="TreeGrafter"/>
</dbReference>
<accession>A0AAW4MSM9</accession>
<dbReference type="InterPro" id="IPR050696">
    <property type="entry name" value="FtsA/MreB"/>
</dbReference>
<dbReference type="RefSeq" id="WP_217748013.1">
    <property type="nucleotide sequence ID" value="NZ_JAHOEB010000062.1"/>
</dbReference>
<organism evidence="3 5">
    <name type="scientific">Catenibacterium mitsuokai</name>
    <dbReference type="NCBI Taxonomy" id="100886"/>
    <lineage>
        <taxon>Bacteria</taxon>
        <taxon>Bacillati</taxon>
        <taxon>Bacillota</taxon>
        <taxon>Erysipelotrichia</taxon>
        <taxon>Erysipelotrichales</taxon>
        <taxon>Coprobacillaceae</taxon>
        <taxon>Catenibacterium</taxon>
    </lineage>
</organism>
<reference evidence="3 6" key="1">
    <citation type="submission" date="2021-06" db="EMBL/GenBank/DDBJ databases">
        <title>Collection of gut derived symbiotic bacterial strains cultured from healthy donors.</title>
        <authorList>
            <person name="Lin H."/>
            <person name="Littmann E."/>
            <person name="Pamer E.G."/>
        </authorList>
    </citation>
    <scope>NUCLEOTIDE SEQUENCE</scope>
    <source>
        <strain evidence="4 6">MSK.21.70</strain>
        <strain evidence="3">MSK.21.82</strain>
    </source>
</reference>
<proteinExistence type="inferred from homology"/>
<dbReference type="Pfam" id="PF02491">
    <property type="entry name" value="SHS2_FTSA"/>
    <property type="match status" value="1"/>
</dbReference>
<evidence type="ECO:0000259" key="2">
    <source>
        <dbReference type="SMART" id="SM00842"/>
    </source>
</evidence>
<evidence type="ECO:0000313" key="4">
    <source>
        <dbReference type="EMBL" id="MBV3393264.1"/>
    </source>
</evidence>
<comment type="similarity">
    <text evidence="1">Belongs to the FtsA/MreB family.</text>
</comment>
<evidence type="ECO:0000313" key="3">
    <source>
        <dbReference type="EMBL" id="MBV3383283.1"/>
    </source>
</evidence>
<dbReference type="EMBL" id="JAHOEF010000062">
    <property type="protein sequence ID" value="MBV3383283.1"/>
    <property type="molecule type" value="Genomic_DNA"/>
</dbReference>
<feature type="domain" description="SHS2" evidence="2">
    <location>
        <begin position="5"/>
        <end position="192"/>
    </location>
</feature>
<dbReference type="EMBL" id="JAHOEL010000058">
    <property type="protein sequence ID" value="MBV3393264.1"/>
    <property type="molecule type" value="Genomic_DNA"/>
</dbReference>
<keyword evidence="6" id="KW-1185">Reference proteome</keyword>
<comment type="function">
    <text evidence="1">Cell division protein that is involved in the assembly of the Z ring. May serve as a membrane anchor for the Z ring.</text>
</comment>
<dbReference type="NCBIfam" id="TIGR01174">
    <property type="entry name" value="ftsA"/>
    <property type="match status" value="1"/>
</dbReference>
<dbReference type="PANTHER" id="PTHR32432:SF4">
    <property type="entry name" value="CELL DIVISION PROTEIN FTSA"/>
    <property type="match status" value="1"/>
</dbReference>
<dbReference type="SMART" id="SM00842">
    <property type="entry name" value="FtsA"/>
    <property type="match status" value="1"/>
</dbReference>
<keyword evidence="1 3" id="KW-0132">Cell division</keyword>
<comment type="subunit">
    <text evidence="1">Interacts with FtsZ.</text>
</comment>
<dbReference type="AlphaFoldDB" id="A0AAW4MSM9"/>